<evidence type="ECO:0000313" key="3">
    <source>
        <dbReference type="Proteomes" id="UP000799423"/>
    </source>
</evidence>
<dbReference type="AlphaFoldDB" id="A0A6A7AQP6"/>
<dbReference type="Proteomes" id="UP000799423">
    <property type="component" value="Unassembled WGS sequence"/>
</dbReference>
<evidence type="ECO:0000256" key="1">
    <source>
        <dbReference type="SAM" id="MobiDB-lite"/>
    </source>
</evidence>
<sequence length="170" mass="19100">MPPRKSPPIPSTGTTIHHSPYGDTHAHNTDTMMAVHAQNLLSHGTITPAMAAELSKPRRFTAEHKFRAKKRYEAAQKLLADWKAGKVDEWENPRQTSTEVHNNIRKTLKCKQSAELNKVKRVVCKRVKPFLGYFTQSPTNVEPRSLSDNSTTQLSVHTGTRFATLNGNED</sequence>
<feature type="region of interest" description="Disordered" evidence="1">
    <location>
        <begin position="1"/>
        <end position="24"/>
    </location>
</feature>
<gene>
    <name evidence="2" type="ORF">T440DRAFT_522501</name>
</gene>
<protein>
    <submittedName>
        <fullName evidence="2">Uncharacterized protein</fullName>
    </submittedName>
</protein>
<accession>A0A6A7AQP6</accession>
<proteinExistence type="predicted"/>
<keyword evidence="3" id="KW-1185">Reference proteome</keyword>
<organism evidence="2 3">
    <name type="scientific">Plenodomus tracheiphilus IPT5</name>
    <dbReference type="NCBI Taxonomy" id="1408161"/>
    <lineage>
        <taxon>Eukaryota</taxon>
        <taxon>Fungi</taxon>
        <taxon>Dikarya</taxon>
        <taxon>Ascomycota</taxon>
        <taxon>Pezizomycotina</taxon>
        <taxon>Dothideomycetes</taxon>
        <taxon>Pleosporomycetidae</taxon>
        <taxon>Pleosporales</taxon>
        <taxon>Pleosporineae</taxon>
        <taxon>Leptosphaeriaceae</taxon>
        <taxon>Plenodomus</taxon>
    </lineage>
</organism>
<evidence type="ECO:0000313" key="2">
    <source>
        <dbReference type="EMBL" id="KAF2845616.1"/>
    </source>
</evidence>
<reference evidence="2" key="1">
    <citation type="submission" date="2020-01" db="EMBL/GenBank/DDBJ databases">
        <authorList>
            <consortium name="DOE Joint Genome Institute"/>
            <person name="Haridas S."/>
            <person name="Albert R."/>
            <person name="Binder M."/>
            <person name="Bloem J."/>
            <person name="Labutti K."/>
            <person name="Salamov A."/>
            <person name="Andreopoulos B."/>
            <person name="Baker S.E."/>
            <person name="Barry K."/>
            <person name="Bills G."/>
            <person name="Bluhm B.H."/>
            <person name="Cannon C."/>
            <person name="Castanera R."/>
            <person name="Culley D.E."/>
            <person name="Daum C."/>
            <person name="Ezra D."/>
            <person name="Gonzalez J.B."/>
            <person name="Henrissat B."/>
            <person name="Kuo A."/>
            <person name="Liang C."/>
            <person name="Lipzen A."/>
            <person name="Lutzoni F."/>
            <person name="Magnuson J."/>
            <person name="Mondo S."/>
            <person name="Nolan M."/>
            <person name="Ohm R."/>
            <person name="Pangilinan J."/>
            <person name="Park H.-J."/>
            <person name="Ramirez L."/>
            <person name="Alfaro M."/>
            <person name="Sun H."/>
            <person name="Tritt A."/>
            <person name="Yoshinaga Y."/>
            <person name="Zwiers L.-H."/>
            <person name="Turgeon B.G."/>
            <person name="Goodwin S.B."/>
            <person name="Spatafora J.W."/>
            <person name="Crous P.W."/>
            <person name="Grigoriev I.V."/>
        </authorList>
    </citation>
    <scope>NUCLEOTIDE SEQUENCE</scope>
    <source>
        <strain evidence="2">IPT5</strain>
    </source>
</reference>
<dbReference type="EMBL" id="MU006344">
    <property type="protein sequence ID" value="KAF2845616.1"/>
    <property type="molecule type" value="Genomic_DNA"/>
</dbReference>
<feature type="compositionally biased region" description="Pro residues" evidence="1">
    <location>
        <begin position="1"/>
        <end position="10"/>
    </location>
</feature>
<name>A0A6A7AQP6_9PLEO</name>